<sequence length="140" mass="15190">MKKFLIVCFTALALTGCGNDDDRTVTPTPSSPIIGSWKLSTYTNNGTPETLNDCRKQSTITFRDEQKAFTVTDYAYLQSVCTSSSFDGTWVNTAGNAYTITTQGGTQDLEITVSGNTLSITFNDGTEANPYYAVSAYTKI</sequence>
<dbReference type="OrthoDB" id="713995at2"/>
<evidence type="ECO:0000313" key="3">
    <source>
        <dbReference type="Proteomes" id="UP000030152"/>
    </source>
</evidence>
<proteinExistence type="predicted"/>
<dbReference type="AlphaFoldDB" id="A0A0A2MF33"/>
<dbReference type="EMBL" id="JRLX01000007">
    <property type="protein sequence ID" value="KGO86920.1"/>
    <property type="molecule type" value="Genomic_DNA"/>
</dbReference>
<protein>
    <recommendedName>
        <fullName evidence="1">Lipocalin-like domain-containing protein</fullName>
    </recommendedName>
</protein>
<dbReference type="Proteomes" id="UP000030152">
    <property type="component" value="Unassembled WGS sequence"/>
</dbReference>
<accession>A0A0A2MF33</accession>
<organism evidence="2 3">
    <name type="scientific">Flavobacterium rivuli WB 3.3-2 = DSM 21788</name>
    <dbReference type="NCBI Taxonomy" id="1121895"/>
    <lineage>
        <taxon>Bacteria</taxon>
        <taxon>Pseudomonadati</taxon>
        <taxon>Bacteroidota</taxon>
        <taxon>Flavobacteriia</taxon>
        <taxon>Flavobacteriales</taxon>
        <taxon>Flavobacteriaceae</taxon>
        <taxon>Flavobacterium</taxon>
    </lineage>
</organism>
<gene>
    <name evidence="2" type="ORF">Q765_08095</name>
</gene>
<dbReference type="InterPro" id="IPR024311">
    <property type="entry name" value="Lipocalin-like"/>
</dbReference>
<keyword evidence="3" id="KW-1185">Reference proteome</keyword>
<name>A0A0A2MF33_9FLAO</name>
<evidence type="ECO:0000259" key="1">
    <source>
        <dbReference type="Pfam" id="PF13648"/>
    </source>
</evidence>
<comment type="caution">
    <text evidence="2">The sequence shown here is derived from an EMBL/GenBank/DDBJ whole genome shotgun (WGS) entry which is preliminary data.</text>
</comment>
<evidence type="ECO:0000313" key="2">
    <source>
        <dbReference type="EMBL" id="KGO86920.1"/>
    </source>
</evidence>
<reference evidence="2 3" key="1">
    <citation type="submission" date="2013-09" db="EMBL/GenBank/DDBJ databases">
        <authorList>
            <person name="Zeng Z."/>
            <person name="Chen C."/>
        </authorList>
    </citation>
    <scope>NUCLEOTIDE SEQUENCE [LARGE SCALE GENOMIC DNA]</scope>
    <source>
        <strain evidence="2 3">WB 3.3-2</strain>
    </source>
</reference>
<dbReference type="Pfam" id="PF13648">
    <property type="entry name" value="Lipocalin_4"/>
    <property type="match status" value="1"/>
</dbReference>
<dbReference type="eggNOG" id="ENOG5033IUF">
    <property type="taxonomic scope" value="Bacteria"/>
</dbReference>
<feature type="domain" description="Lipocalin-like" evidence="1">
    <location>
        <begin position="33"/>
        <end position="120"/>
    </location>
</feature>
<dbReference type="RefSeq" id="WP_020213096.1">
    <property type="nucleotide sequence ID" value="NZ_JRLX01000007.1"/>
</dbReference>
<dbReference type="PROSITE" id="PS51257">
    <property type="entry name" value="PROKAR_LIPOPROTEIN"/>
    <property type="match status" value="1"/>
</dbReference>
<dbReference type="STRING" id="1121895.GCA_000378485_01937"/>